<dbReference type="AlphaFoldDB" id="A0AAX3EN09"/>
<evidence type="ECO:0000313" key="2">
    <source>
        <dbReference type="EMBL" id="UYV99530.1"/>
    </source>
</evidence>
<evidence type="ECO:0000313" key="3">
    <source>
        <dbReference type="Proteomes" id="UP001163293"/>
    </source>
</evidence>
<gene>
    <name evidence="2" type="ORF">NL394_10140</name>
</gene>
<dbReference type="RefSeq" id="WP_069696904.1">
    <property type="nucleotide sequence ID" value="NZ_CP043010.1"/>
</dbReference>
<dbReference type="EMBL" id="CP101185">
    <property type="protein sequence ID" value="UYV99530.1"/>
    <property type="molecule type" value="Genomic_DNA"/>
</dbReference>
<dbReference type="InterPro" id="IPR012349">
    <property type="entry name" value="Split_barrel_FMN-bd"/>
</dbReference>
<organism evidence="2 3">
    <name type="scientific">Paenarthrobacter ureafaciens</name>
    <dbReference type="NCBI Taxonomy" id="37931"/>
    <lineage>
        <taxon>Bacteria</taxon>
        <taxon>Bacillati</taxon>
        <taxon>Actinomycetota</taxon>
        <taxon>Actinomycetes</taxon>
        <taxon>Micrococcales</taxon>
        <taxon>Micrococcaceae</taxon>
        <taxon>Paenarthrobacter</taxon>
    </lineage>
</organism>
<reference evidence="2" key="1">
    <citation type="submission" date="2022-07" db="EMBL/GenBank/DDBJ databases">
        <authorList>
            <person name="Wu T."/>
        </authorList>
    </citation>
    <scope>NUCLEOTIDE SEQUENCE</scope>
    <source>
        <strain evidence="2">SD-1</strain>
    </source>
</reference>
<feature type="region of interest" description="Disordered" evidence="1">
    <location>
        <begin position="139"/>
        <end position="158"/>
    </location>
</feature>
<proteinExistence type="predicted"/>
<dbReference type="InterPro" id="IPR024747">
    <property type="entry name" value="Pyridox_Oxase-rel"/>
</dbReference>
<name>A0AAX3EN09_PAEUR</name>
<dbReference type="SUPFAM" id="SSF50475">
    <property type="entry name" value="FMN-binding split barrel"/>
    <property type="match status" value="1"/>
</dbReference>
<evidence type="ECO:0000256" key="1">
    <source>
        <dbReference type="SAM" id="MobiDB-lite"/>
    </source>
</evidence>
<keyword evidence="3" id="KW-1185">Reference proteome</keyword>
<sequence>MENTASVQDTKELSVHDCWKYLQSTSVCRIGLVIDGNPEIFPLNFVSNYGTIIFRIGEGTKEAALRGGSRVALEADGFNSYGTIAWSVIVKGNAEFVSDPYEIQEAVDSGLSPWQPGSKDILVRVTPSDISGRRFVINPPSQWRPNVDPETLPEEQRS</sequence>
<accession>A0AAX3EN09</accession>
<dbReference type="Proteomes" id="UP001163293">
    <property type="component" value="Chromosome"/>
</dbReference>
<dbReference type="Gene3D" id="2.30.110.10">
    <property type="entry name" value="Electron Transport, Fmn-binding Protein, Chain A"/>
    <property type="match status" value="1"/>
</dbReference>
<protein>
    <submittedName>
        <fullName evidence="2">Pyridoxamine 5'-phosphate oxidase family protein</fullName>
    </submittedName>
</protein>
<dbReference type="Pfam" id="PF12900">
    <property type="entry name" value="Pyridox_ox_2"/>
    <property type="match status" value="1"/>
</dbReference>